<dbReference type="PANTHER" id="PTHR45266">
    <property type="entry name" value="OXALOACETATE DECARBOXYLASE ALPHA CHAIN"/>
    <property type="match status" value="1"/>
</dbReference>
<keyword evidence="12" id="KW-1185">Reference proteome</keyword>
<dbReference type="InterPro" id="IPR000089">
    <property type="entry name" value="Biotin_lipoyl"/>
</dbReference>
<feature type="compositionally biased region" description="Low complexity" evidence="9">
    <location>
        <begin position="87"/>
        <end position="100"/>
    </location>
</feature>
<protein>
    <recommendedName>
        <fullName evidence="2 8">Biotin carboxyl carrier protein of acetyl-CoA carboxylase</fullName>
    </recommendedName>
</protein>
<evidence type="ECO:0000259" key="10">
    <source>
        <dbReference type="PROSITE" id="PS50968"/>
    </source>
</evidence>
<evidence type="ECO:0000313" key="12">
    <source>
        <dbReference type="Proteomes" id="UP000323454"/>
    </source>
</evidence>
<gene>
    <name evidence="11" type="ORF">F0L68_12385</name>
</gene>
<organism evidence="11 12">
    <name type="scientific">Solihabitans fulvus</name>
    <dbReference type="NCBI Taxonomy" id="1892852"/>
    <lineage>
        <taxon>Bacteria</taxon>
        <taxon>Bacillati</taxon>
        <taxon>Actinomycetota</taxon>
        <taxon>Actinomycetes</taxon>
        <taxon>Pseudonocardiales</taxon>
        <taxon>Pseudonocardiaceae</taxon>
        <taxon>Solihabitans</taxon>
    </lineage>
</organism>
<comment type="caution">
    <text evidence="11">The sequence shown here is derived from an EMBL/GenBank/DDBJ whole genome shotgun (WGS) entry which is preliminary data.</text>
</comment>
<evidence type="ECO:0000256" key="7">
    <source>
        <dbReference type="ARBA" id="ARBA00023267"/>
    </source>
</evidence>
<evidence type="ECO:0000256" key="1">
    <source>
        <dbReference type="ARBA" id="ARBA00005194"/>
    </source>
</evidence>
<keyword evidence="4 8" id="KW-0276">Fatty acid metabolism</keyword>
<evidence type="ECO:0000256" key="6">
    <source>
        <dbReference type="ARBA" id="ARBA00023160"/>
    </source>
</evidence>
<feature type="domain" description="Lipoyl-binding" evidence="10">
    <location>
        <begin position="92"/>
        <end position="177"/>
    </location>
</feature>
<dbReference type="PRINTS" id="PR01071">
    <property type="entry name" value="ACOABIOTINCC"/>
</dbReference>
<reference evidence="11 12" key="2">
    <citation type="submission" date="2019-09" db="EMBL/GenBank/DDBJ databases">
        <authorList>
            <person name="Jin C."/>
        </authorList>
    </citation>
    <scope>NUCLEOTIDE SEQUENCE [LARGE SCALE GENOMIC DNA]</scope>
    <source>
        <strain evidence="11 12">AN110305</strain>
    </source>
</reference>
<dbReference type="GO" id="GO:0009317">
    <property type="term" value="C:acetyl-CoA carboxylase complex"/>
    <property type="evidence" value="ECO:0007669"/>
    <property type="project" value="InterPro"/>
</dbReference>
<evidence type="ECO:0000256" key="5">
    <source>
        <dbReference type="ARBA" id="ARBA00023098"/>
    </source>
</evidence>
<evidence type="ECO:0000256" key="8">
    <source>
        <dbReference type="RuleBase" id="RU364072"/>
    </source>
</evidence>
<keyword evidence="7 8" id="KW-0092">Biotin</keyword>
<dbReference type="Gene3D" id="2.40.50.100">
    <property type="match status" value="1"/>
</dbReference>
<dbReference type="RefSeq" id="WP_149849665.1">
    <property type="nucleotide sequence ID" value="NZ_VUOB01000021.1"/>
</dbReference>
<dbReference type="InterPro" id="IPR050709">
    <property type="entry name" value="Biotin_Carboxyl_Carrier/Decarb"/>
</dbReference>
<dbReference type="GO" id="GO:0006633">
    <property type="term" value="P:fatty acid biosynthetic process"/>
    <property type="evidence" value="ECO:0007669"/>
    <property type="project" value="UniProtKB-UniPathway"/>
</dbReference>
<proteinExistence type="predicted"/>
<dbReference type="Pfam" id="PF00364">
    <property type="entry name" value="Biotin_lipoyl"/>
    <property type="match status" value="1"/>
</dbReference>
<evidence type="ECO:0000256" key="2">
    <source>
        <dbReference type="ARBA" id="ARBA00017562"/>
    </source>
</evidence>
<dbReference type="UniPathway" id="UPA00094"/>
<reference evidence="11 12" key="1">
    <citation type="submission" date="2019-09" db="EMBL/GenBank/DDBJ databases">
        <title>Goodfellowia gen. nov., a new genus of the Pseudonocardineae related to Actinoalloteichus, containing Goodfellowia coeruleoviolacea gen. nov., comb. nov. gen. nov., comb. nov.</title>
        <authorList>
            <person name="Labeda D."/>
        </authorList>
    </citation>
    <scope>NUCLEOTIDE SEQUENCE [LARGE SCALE GENOMIC DNA]</scope>
    <source>
        <strain evidence="11 12">AN110305</strain>
    </source>
</reference>
<feature type="region of interest" description="Disordered" evidence="9">
    <location>
        <begin position="65"/>
        <end position="100"/>
    </location>
</feature>
<keyword evidence="6 8" id="KW-0275">Fatty acid biosynthesis</keyword>
<dbReference type="InterPro" id="IPR001249">
    <property type="entry name" value="AcCoA_biotinCC"/>
</dbReference>
<dbReference type="InterPro" id="IPR011053">
    <property type="entry name" value="Single_hybrid_motif"/>
</dbReference>
<comment type="pathway">
    <text evidence="1 8">Lipid metabolism; fatty acid biosynthesis.</text>
</comment>
<keyword evidence="5 8" id="KW-0443">Lipid metabolism</keyword>
<comment type="function">
    <text evidence="8">This protein is a component of the acetyl coenzyme A carboxylase complex; first, biotin carboxylase catalyzes the carboxylation of the carrier protein and then the transcarboxylase transfers the carboxyl group to form malonyl-CoA.</text>
</comment>
<dbReference type="EMBL" id="VUOB01000021">
    <property type="protein sequence ID" value="KAA2262686.1"/>
    <property type="molecule type" value="Genomic_DNA"/>
</dbReference>
<name>A0A5B2XHK0_9PSEU</name>
<dbReference type="SUPFAM" id="SSF51230">
    <property type="entry name" value="Single hybrid motif"/>
    <property type="match status" value="1"/>
</dbReference>
<dbReference type="OrthoDB" id="9811735at2"/>
<evidence type="ECO:0000256" key="9">
    <source>
        <dbReference type="SAM" id="MobiDB-lite"/>
    </source>
</evidence>
<accession>A0A5B2XHK0</accession>
<dbReference type="Proteomes" id="UP000323454">
    <property type="component" value="Unassembled WGS sequence"/>
</dbReference>
<dbReference type="InterPro" id="IPR001882">
    <property type="entry name" value="Biotin_BS"/>
</dbReference>
<evidence type="ECO:0000256" key="3">
    <source>
        <dbReference type="ARBA" id="ARBA00022516"/>
    </source>
</evidence>
<evidence type="ECO:0000256" key="4">
    <source>
        <dbReference type="ARBA" id="ARBA00022832"/>
    </source>
</evidence>
<dbReference type="GO" id="GO:0003989">
    <property type="term" value="F:acetyl-CoA carboxylase activity"/>
    <property type="evidence" value="ECO:0007669"/>
    <property type="project" value="InterPro"/>
</dbReference>
<evidence type="ECO:0000313" key="11">
    <source>
        <dbReference type="EMBL" id="KAA2262686.1"/>
    </source>
</evidence>
<sequence>MNDTKQNGLDAVFRRDEELRPSTATQHLWDAVDAAARLSNIAAGQGVQRLSLRLAELHIEVEGATADRAADEPSGPWRPQTPPPTLAAPQPASSAESPPSVTAVTAPLVGVFYRRPMPTAAPFVEVGDAVQVGTQLGIVEAMKMMNAVESPVAGTVVEIGAEDGAVVEYEQALFRIAPSEA</sequence>
<dbReference type="AlphaFoldDB" id="A0A5B2XHK0"/>
<keyword evidence="3 8" id="KW-0444">Lipid biosynthesis</keyword>
<dbReference type="PROSITE" id="PS50968">
    <property type="entry name" value="BIOTINYL_LIPOYL"/>
    <property type="match status" value="1"/>
</dbReference>
<dbReference type="PROSITE" id="PS00188">
    <property type="entry name" value="BIOTIN"/>
    <property type="match status" value="1"/>
</dbReference>
<dbReference type="CDD" id="cd06850">
    <property type="entry name" value="biotinyl_domain"/>
    <property type="match status" value="1"/>
</dbReference>
<dbReference type="PANTHER" id="PTHR45266:SF3">
    <property type="entry name" value="OXALOACETATE DECARBOXYLASE ALPHA CHAIN"/>
    <property type="match status" value="1"/>
</dbReference>